<evidence type="ECO:0000256" key="1">
    <source>
        <dbReference type="ARBA" id="ARBA00004141"/>
    </source>
</evidence>
<dbReference type="Proteomes" id="UP001646157">
    <property type="component" value="Unassembled WGS sequence"/>
</dbReference>
<feature type="transmembrane region" description="Helical" evidence="8">
    <location>
        <begin position="12"/>
        <end position="34"/>
    </location>
</feature>
<keyword evidence="4" id="KW-0309">Germination</keyword>
<comment type="similarity">
    <text evidence="2">Belongs to the amino acid-polyamine-organocation (APC) superfamily. Spore germination protein (SGP) (TC 2.A.3.9) family.</text>
</comment>
<feature type="transmembrane region" description="Helical" evidence="8">
    <location>
        <begin position="183"/>
        <end position="204"/>
    </location>
</feature>
<keyword evidence="5 8" id="KW-0812">Transmembrane</keyword>
<feature type="transmembrane region" description="Helical" evidence="8">
    <location>
        <begin position="40"/>
        <end position="61"/>
    </location>
</feature>
<evidence type="ECO:0000256" key="6">
    <source>
        <dbReference type="ARBA" id="ARBA00022989"/>
    </source>
</evidence>
<reference evidence="9 10" key="1">
    <citation type="submission" date="2021-01" db="EMBL/GenBank/DDBJ databases">
        <title>Genomic Encyclopedia of Type Strains, Phase IV (KMG-IV): sequencing the most valuable type-strain genomes for metagenomic binning, comparative biology and taxonomic classification.</title>
        <authorList>
            <person name="Goeker M."/>
        </authorList>
    </citation>
    <scope>NUCLEOTIDE SEQUENCE [LARGE SCALE GENOMIC DNA]</scope>
    <source>
        <strain evidence="9 10">DSM 24834</strain>
    </source>
</reference>
<evidence type="ECO:0000256" key="8">
    <source>
        <dbReference type="SAM" id="Phobius"/>
    </source>
</evidence>
<keyword evidence="3" id="KW-0813">Transport</keyword>
<dbReference type="RefSeq" id="WP_205171991.1">
    <property type="nucleotide sequence ID" value="NZ_JAFBDZ010000002.1"/>
</dbReference>
<feature type="transmembrane region" description="Helical" evidence="8">
    <location>
        <begin position="335"/>
        <end position="354"/>
    </location>
</feature>
<dbReference type="InterPro" id="IPR004761">
    <property type="entry name" value="Spore_GerAB"/>
</dbReference>
<feature type="transmembrane region" description="Helical" evidence="8">
    <location>
        <begin position="145"/>
        <end position="163"/>
    </location>
</feature>
<protein>
    <submittedName>
        <fullName evidence="9">Spore germination protein KB</fullName>
    </submittedName>
</protein>
<comment type="caution">
    <text evidence="9">The sequence shown here is derived from an EMBL/GenBank/DDBJ whole genome shotgun (WGS) entry which is preliminary data.</text>
</comment>
<evidence type="ECO:0000256" key="5">
    <source>
        <dbReference type="ARBA" id="ARBA00022692"/>
    </source>
</evidence>
<evidence type="ECO:0000256" key="7">
    <source>
        <dbReference type="ARBA" id="ARBA00023136"/>
    </source>
</evidence>
<feature type="transmembrane region" description="Helical" evidence="8">
    <location>
        <begin position="273"/>
        <end position="294"/>
    </location>
</feature>
<feature type="transmembrane region" description="Helical" evidence="8">
    <location>
        <begin position="117"/>
        <end position="138"/>
    </location>
</feature>
<evidence type="ECO:0000313" key="10">
    <source>
        <dbReference type="Proteomes" id="UP001646157"/>
    </source>
</evidence>
<accession>A0ABS2NCR5</accession>
<evidence type="ECO:0000256" key="4">
    <source>
        <dbReference type="ARBA" id="ARBA00022544"/>
    </source>
</evidence>
<comment type="subcellular location">
    <subcellularLocation>
        <location evidence="1">Membrane</location>
        <topology evidence="1">Multi-pass membrane protein</topology>
    </subcellularLocation>
</comment>
<dbReference type="EMBL" id="JAFBDZ010000002">
    <property type="protein sequence ID" value="MBM7585636.1"/>
    <property type="molecule type" value="Genomic_DNA"/>
</dbReference>
<dbReference type="NCBIfam" id="TIGR00912">
    <property type="entry name" value="2A0309"/>
    <property type="match status" value="1"/>
</dbReference>
<name>A0ABS2NCR5_9BACI</name>
<organism evidence="9 10">
    <name type="scientific">Rossellomorea pakistanensis</name>
    <dbReference type="NCBI Taxonomy" id="992288"/>
    <lineage>
        <taxon>Bacteria</taxon>
        <taxon>Bacillati</taxon>
        <taxon>Bacillota</taxon>
        <taxon>Bacilli</taxon>
        <taxon>Bacillales</taxon>
        <taxon>Bacillaceae</taxon>
        <taxon>Rossellomorea</taxon>
    </lineage>
</organism>
<keyword evidence="10" id="KW-1185">Reference proteome</keyword>
<sequence>MVDNTKISPNQFTVLFTLFVIGDTILFIPANVTVLAKQDAWISALLASVLGVLLVSLYSLLGNQFPSKNIIQIGEKVLGPWVGKMIGLLFISFFFIDAGVILWQLGDFMKTQIMPETPIQAILILFLSIIIMGTRLGIEVMARAAEIFLPWVLILFVVLIISISPEIKFENIQPVLEDGIKPLFGGTIPIMGYYLESVILLMFFPYINQKSQATKAYISGMLIGSICLSIIIFLSITVLGADLTNRNMYPSYAIAKKINIGNFFQRIEALLAFIWYITLFFKLLICFYATILGLAQILKINNQKIVTLPMGIILVNLSLIIVPNSPYFIKFVLSSWWAFTLSFGLFLPLFILVISQLQKKNT</sequence>
<gene>
    <name evidence="9" type="ORF">JOC86_002178</name>
</gene>
<evidence type="ECO:0000256" key="3">
    <source>
        <dbReference type="ARBA" id="ARBA00022448"/>
    </source>
</evidence>
<dbReference type="PANTHER" id="PTHR34975">
    <property type="entry name" value="SPORE GERMINATION PROTEIN A2"/>
    <property type="match status" value="1"/>
</dbReference>
<keyword evidence="7 8" id="KW-0472">Membrane</keyword>
<keyword evidence="6 8" id="KW-1133">Transmembrane helix</keyword>
<feature type="transmembrane region" description="Helical" evidence="8">
    <location>
        <begin position="306"/>
        <end position="329"/>
    </location>
</feature>
<evidence type="ECO:0000313" key="9">
    <source>
        <dbReference type="EMBL" id="MBM7585636.1"/>
    </source>
</evidence>
<dbReference type="PANTHER" id="PTHR34975:SF2">
    <property type="entry name" value="SPORE GERMINATION PROTEIN A2"/>
    <property type="match status" value="1"/>
</dbReference>
<feature type="transmembrane region" description="Helical" evidence="8">
    <location>
        <begin position="81"/>
        <end position="105"/>
    </location>
</feature>
<proteinExistence type="inferred from homology"/>
<dbReference type="Pfam" id="PF03845">
    <property type="entry name" value="Spore_permease"/>
    <property type="match status" value="1"/>
</dbReference>
<feature type="transmembrane region" description="Helical" evidence="8">
    <location>
        <begin position="216"/>
        <end position="241"/>
    </location>
</feature>
<evidence type="ECO:0000256" key="2">
    <source>
        <dbReference type="ARBA" id="ARBA00007998"/>
    </source>
</evidence>